<dbReference type="Pfam" id="PF01903">
    <property type="entry name" value="CbiX"/>
    <property type="match status" value="1"/>
</dbReference>
<proteinExistence type="predicted"/>
<dbReference type="PANTHER" id="PTHR33542">
    <property type="entry name" value="SIROHYDROCHLORIN FERROCHELATASE, CHLOROPLASTIC"/>
    <property type="match status" value="1"/>
</dbReference>
<evidence type="ECO:0008006" key="5">
    <source>
        <dbReference type="Google" id="ProtNLM"/>
    </source>
</evidence>
<gene>
    <name evidence="3" type="ORF">BHU61_06130</name>
</gene>
<reference evidence="3 4" key="1">
    <citation type="journal article" date="2018" name="Front. Microbiol.">
        <title>Description and Comparative Genomics of Macrococcus caseolyticus subsp. hominis subsp. nov., Macrococcus goetzii sp. nov., Macrococcus epidermidis sp. nov., and Macrococcus bohemicus sp. nov., Novel Macrococci From Human Clinical Material With Virulence Potential and Suspected Uptake of Foreign DNA by Natural Transformation.</title>
        <authorList>
            <person name="Maslanova I."/>
            <person name="Wertheimer Z."/>
            <person name="Sedlacek I."/>
            <person name="Svec P."/>
            <person name="Indrakova A."/>
            <person name="Kovarovic V."/>
            <person name="Schumann P."/>
            <person name="Sproer C."/>
            <person name="Kralova S."/>
            <person name="Sedo O."/>
            <person name="Kristofova L."/>
            <person name="Vrbovska V."/>
            <person name="Fuzik T."/>
            <person name="Petras P."/>
            <person name="Zdrahal Z."/>
            <person name="Ruzickova V."/>
            <person name="Doskar J."/>
            <person name="Pantucek R."/>
        </authorList>
    </citation>
    <scope>NUCLEOTIDE SEQUENCE [LARGE SCALE GENOMIC DNA]</scope>
    <source>
        <strain evidence="3 4">01/688</strain>
    </source>
</reference>
<dbReference type="EMBL" id="PZJH01000001">
    <property type="protein sequence ID" value="RAK47037.1"/>
    <property type="molecule type" value="Genomic_DNA"/>
</dbReference>
<organism evidence="3 4">
    <name type="scientific">Macrococcus epidermidis</name>
    <dbReference type="NCBI Taxonomy" id="1902580"/>
    <lineage>
        <taxon>Bacteria</taxon>
        <taxon>Bacillati</taxon>
        <taxon>Bacillota</taxon>
        <taxon>Bacilli</taxon>
        <taxon>Bacillales</taxon>
        <taxon>Staphylococcaceae</taxon>
        <taxon>Macrococcus</taxon>
    </lineage>
</organism>
<dbReference type="SUPFAM" id="SSF53800">
    <property type="entry name" value="Chelatase"/>
    <property type="match status" value="1"/>
</dbReference>
<accession>A0A327ZXX9</accession>
<evidence type="ECO:0000313" key="4">
    <source>
        <dbReference type="Proteomes" id="UP000249808"/>
    </source>
</evidence>
<comment type="caution">
    <text evidence="3">The sequence shown here is derived from an EMBL/GenBank/DDBJ whole genome shotgun (WGS) entry which is preliminary data.</text>
</comment>
<keyword evidence="2" id="KW-0456">Lyase</keyword>
<dbReference type="Gene3D" id="3.40.50.1400">
    <property type="match status" value="2"/>
</dbReference>
<dbReference type="Proteomes" id="UP000249808">
    <property type="component" value="Unassembled WGS sequence"/>
</dbReference>
<dbReference type="GO" id="GO:0016829">
    <property type="term" value="F:lyase activity"/>
    <property type="evidence" value="ECO:0007669"/>
    <property type="project" value="UniProtKB-KW"/>
</dbReference>
<name>A0A327ZXX9_9STAP</name>
<evidence type="ECO:0000256" key="1">
    <source>
        <dbReference type="ARBA" id="ARBA00022723"/>
    </source>
</evidence>
<dbReference type="PANTHER" id="PTHR33542:SF3">
    <property type="entry name" value="SIROHYDROCHLORIN FERROCHELATASE, CHLOROPLASTIC"/>
    <property type="match status" value="1"/>
</dbReference>
<protein>
    <recommendedName>
        <fullName evidence="5">Sirohydrochlorin chelatase</fullName>
    </recommendedName>
</protein>
<keyword evidence="4" id="KW-1185">Reference proteome</keyword>
<dbReference type="GO" id="GO:0046872">
    <property type="term" value="F:metal ion binding"/>
    <property type="evidence" value="ECO:0007669"/>
    <property type="project" value="UniProtKB-KW"/>
</dbReference>
<dbReference type="InterPro" id="IPR002762">
    <property type="entry name" value="CbiX-like"/>
</dbReference>
<evidence type="ECO:0000313" key="3">
    <source>
        <dbReference type="EMBL" id="RAK47037.1"/>
    </source>
</evidence>
<dbReference type="InterPro" id="IPR050963">
    <property type="entry name" value="Sirohydro_Cobaltochel/CbiX"/>
</dbReference>
<dbReference type="CDD" id="cd03416">
    <property type="entry name" value="CbiX_SirB_N"/>
    <property type="match status" value="1"/>
</dbReference>
<evidence type="ECO:0000256" key="2">
    <source>
        <dbReference type="ARBA" id="ARBA00023239"/>
    </source>
</evidence>
<dbReference type="AlphaFoldDB" id="A0A327ZXX9"/>
<keyword evidence="1" id="KW-0479">Metal-binding</keyword>
<sequence>MYLLLRGRHMKGIIYIAHGSKMPDKNQLFREFVDNIISKRPETVQQLAFLEKDDENVPIITRRMVDAGVTEFLVMPMLLFPAMHAREDIPAQLNDVLKDYPHITYHIADCFGDEPSVYKVCERIISGFKDATILITAHGNKRFTEPDERLTKMVEVMQQTSGQNLVPAMLYGNLSFEEKLKTMDKQDKIIIMPYFLFDGHLVRKIKRLSQPFIEAGYDISFTETLDLDFAMTQGVLNKLAQLEEDAYVSSHA</sequence>